<dbReference type="GO" id="GO:0003729">
    <property type="term" value="F:mRNA binding"/>
    <property type="evidence" value="ECO:0007669"/>
    <property type="project" value="TreeGrafter"/>
</dbReference>
<dbReference type="PANTHER" id="PTHR11545">
    <property type="entry name" value="RIBOSOMAL PROTEIN L13"/>
    <property type="match status" value="1"/>
</dbReference>
<dbReference type="Pfam" id="PF00572">
    <property type="entry name" value="Ribosomal_L13"/>
    <property type="match status" value="1"/>
</dbReference>
<dbReference type="HAMAP" id="MF_01366">
    <property type="entry name" value="Ribosomal_uL13"/>
    <property type="match status" value="1"/>
</dbReference>
<dbReference type="Gene3D" id="3.90.1180.10">
    <property type="entry name" value="Ribosomal protein L13"/>
    <property type="match status" value="1"/>
</dbReference>
<dbReference type="GO" id="GO:0003735">
    <property type="term" value="F:structural constituent of ribosome"/>
    <property type="evidence" value="ECO:0007669"/>
    <property type="project" value="InterPro"/>
</dbReference>
<dbReference type="InterPro" id="IPR005822">
    <property type="entry name" value="Ribosomal_uL13"/>
</dbReference>
<evidence type="ECO:0000256" key="5">
    <source>
        <dbReference type="SAM" id="MobiDB-lite"/>
    </source>
</evidence>
<dbReference type="RefSeq" id="WP_148597000.1">
    <property type="nucleotide sequence ID" value="NZ_CP042997.1"/>
</dbReference>
<dbReference type="GO" id="GO:0006412">
    <property type="term" value="P:translation"/>
    <property type="evidence" value="ECO:0007669"/>
    <property type="project" value="UniProtKB-UniRule"/>
</dbReference>
<dbReference type="CDD" id="cd00392">
    <property type="entry name" value="Ribosomal_L13"/>
    <property type="match status" value="1"/>
</dbReference>
<feature type="compositionally biased region" description="Low complexity" evidence="5">
    <location>
        <begin position="175"/>
        <end position="209"/>
    </location>
</feature>
<dbReference type="KEGG" id="agv:OJF2_60340"/>
<dbReference type="Proteomes" id="UP000324233">
    <property type="component" value="Chromosome"/>
</dbReference>
<sequence length="231" mass="25166">MNCFQAKTGQLARQWFVIDASNQVVGRLAAQIAPILMGKHRPTYTPHIDTGDYVIVTNVDKVVFSGNKWREKTYQRYSGYPGGQREEAAWKLFERRPERILELAIQRMMPKSKLGRHMMAKLKLVVGPNHTHQAQQPITLEPLAGRPASAGALFAPEVPAPGSRKRKRAEKAGEAKGAPAAETATATATQPEAQLEAPAAEPQLEAPATETHHEAPAPESTDSATPPPQEG</sequence>
<evidence type="ECO:0000313" key="6">
    <source>
        <dbReference type="EMBL" id="QEH37443.1"/>
    </source>
</evidence>
<keyword evidence="3 4" id="KW-0687">Ribonucleoprotein</keyword>
<gene>
    <name evidence="4 6" type="primary">rplM</name>
    <name evidence="6" type="ORF">OJF2_60340</name>
</gene>
<proteinExistence type="inferred from homology"/>
<feature type="region of interest" description="Disordered" evidence="5">
    <location>
        <begin position="152"/>
        <end position="231"/>
    </location>
</feature>
<evidence type="ECO:0000256" key="4">
    <source>
        <dbReference type="HAMAP-Rule" id="MF_01366"/>
    </source>
</evidence>
<comment type="function">
    <text evidence="4">This protein is one of the early assembly proteins of the 50S ribosomal subunit, although it is not seen to bind rRNA by itself. It is important during the early stages of 50S assembly.</text>
</comment>
<dbReference type="PANTHER" id="PTHR11545:SF2">
    <property type="entry name" value="LARGE RIBOSOMAL SUBUNIT PROTEIN UL13M"/>
    <property type="match status" value="1"/>
</dbReference>
<reference evidence="6 7" key="1">
    <citation type="submission" date="2019-08" db="EMBL/GenBank/DDBJ databases">
        <title>Deep-cultivation of Planctomycetes and their phenomic and genomic characterization uncovers novel biology.</title>
        <authorList>
            <person name="Wiegand S."/>
            <person name="Jogler M."/>
            <person name="Boedeker C."/>
            <person name="Pinto D."/>
            <person name="Vollmers J."/>
            <person name="Rivas-Marin E."/>
            <person name="Kohn T."/>
            <person name="Peeters S.H."/>
            <person name="Heuer A."/>
            <person name="Rast P."/>
            <person name="Oberbeckmann S."/>
            <person name="Bunk B."/>
            <person name="Jeske O."/>
            <person name="Meyerdierks A."/>
            <person name="Storesund J.E."/>
            <person name="Kallscheuer N."/>
            <person name="Luecker S."/>
            <person name="Lage O.M."/>
            <person name="Pohl T."/>
            <person name="Merkel B.J."/>
            <person name="Hornburger P."/>
            <person name="Mueller R.-W."/>
            <person name="Bruemmer F."/>
            <person name="Labrenz M."/>
            <person name="Spormann A.M."/>
            <person name="Op den Camp H."/>
            <person name="Overmann J."/>
            <person name="Amann R."/>
            <person name="Jetten M.S.M."/>
            <person name="Mascher T."/>
            <person name="Medema M.H."/>
            <person name="Devos D.P."/>
            <person name="Kaster A.-K."/>
            <person name="Ovreas L."/>
            <person name="Rohde M."/>
            <person name="Galperin M.Y."/>
            <person name="Jogler C."/>
        </authorList>
    </citation>
    <scope>NUCLEOTIDE SEQUENCE [LARGE SCALE GENOMIC DNA]</scope>
    <source>
        <strain evidence="6 7">OJF2</strain>
    </source>
</reference>
<dbReference type="InterPro" id="IPR036899">
    <property type="entry name" value="Ribosomal_uL13_sf"/>
</dbReference>
<dbReference type="NCBIfam" id="TIGR01066">
    <property type="entry name" value="rplM_bact"/>
    <property type="match status" value="1"/>
</dbReference>
<keyword evidence="2 4" id="KW-0689">Ribosomal protein</keyword>
<evidence type="ECO:0000256" key="2">
    <source>
        <dbReference type="ARBA" id="ARBA00022980"/>
    </source>
</evidence>
<evidence type="ECO:0000256" key="1">
    <source>
        <dbReference type="ARBA" id="ARBA00006227"/>
    </source>
</evidence>
<evidence type="ECO:0000313" key="7">
    <source>
        <dbReference type="Proteomes" id="UP000324233"/>
    </source>
</evidence>
<evidence type="ECO:0000256" key="3">
    <source>
        <dbReference type="ARBA" id="ARBA00023274"/>
    </source>
</evidence>
<comment type="similarity">
    <text evidence="1 4">Belongs to the universal ribosomal protein uL13 family.</text>
</comment>
<keyword evidence="7" id="KW-1185">Reference proteome</keyword>
<name>A0A5B9WA71_9BACT</name>
<dbReference type="OrthoDB" id="9801330at2"/>
<dbReference type="EMBL" id="CP042997">
    <property type="protein sequence ID" value="QEH37443.1"/>
    <property type="molecule type" value="Genomic_DNA"/>
</dbReference>
<organism evidence="6 7">
    <name type="scientific">Aquisphaera giovannonii</name>
    <dbReference type="NCBI Taxonomy" id="406548"/>
    <lineage>
        <taxon>Bacteria</taxon>
        <taxon>Pseudomonadati</taxon>
        <taxon>Planctomycetota</taxon>
        <taxon>Planctomycetia</taxon>
        <taxon>Isosphaerales</taxon>
        <taxon>Isosphaeraceae</taxon>
        <taxon>Aquisphaera</taxon>
    </lineage>
</organism>
<accession>A0A5B9WA71</accession>
<dbReference type="GO" id="GO:0017148">
    <property type="term" value="P:negative regulation of translation"/>
    <property type="evidence" value="ECO:0007669"/>
    <property type="project" value="TreeGrafter"/>
</dbReference>
<dbReference type="AlphaFoldDB" id="A0A5B9WA71"/>
<protein>
    <recommendedName>
        <fullName evidence="4">Large ribosomal subunit protein uL13</fullName>
    </recommendedName>
</protein>
<comment type="subunit">
    <text evidence="4">Part of the 50S ribosomal subunit.</text>
</comment>
<dbReference type="GO" id="GO:0022625">
    <property type="term" value="C:cytosolic large ribosomal subunit"/>
    <property type="evidence" value="ECO:0007669"/>
    <property type="project" value="TreeGrafter"/>
</dbReference>
<dbReference type="SUPFAM" id="SSF52161">
    <property type="entry name" value="Ribosomal protein L13"/>
    <property type="match status" value="1"/>
</dbReference>
<dbReference type="InterPro" id="IPR005823">
    <property type="entry name" value="Ribosomal_uL13_bac-type"/>
</dbReference>